<dbReference type="EMBL" id="CP001014">
    <property type="protein sequence ID" value="ACB39604.1"/>
    <property type="molecule type" value="Genomic_DNA"/>
</dbReference>
<organism evidence="1 2">
    <name type="scientific">Pyrobaculum neutrophilum (strain DSM 2338 / JCM 9278 / NBRC 100436 / V24Sta)</name>
    <name type="common">Thermoproteus neutrophilus</name>
    <dbReference type="NCBI Taxonomy" id="444157"/>
    <lineage>
        <taxon>Archaea</taxon>
        <taxon>Thermoproteota</taxon>
        <taxon>Thermoprotei</taxon>
        <taxon>Thermoproteales</taxon>
        <taxon>Thermoproteaceae</taxon>
        <taxon>Pyrobaculum</taxon>
    </lineage>
</organism>
<accession>B1YCU1</accession>
<reference evidence="1" key="1">
    <citation type="submission" date="2008-03" db="EMBL/GenBank/DDBJ databases">
        <title>Complete sequence of Thermoproteus neutrophilus V24Sta.</title>
        <authorList>
            <consortium name="US DOE Joint Genome Institute"/>
            <person name="Copeland A."/>
            <person name="Lucas S."/>
            <person name="Lapidus A."/>
            <person name="Glavina del Rio T."/>
            <person name="Dalin E."/>
            <person name="Tice H."/>
            <person name="Bruce D."/>
            <person name="Goodwin L."/>
            <person name="Pitluck S."/>
            <person name="Sims D."/>
            <person name="Brettin T."/>
            <person name="Detter J.C."/>
            <person name="Han C."/>
            <person name="Kuske C.R."/>
            <person name="Schmutz J."/>
            <person name="Larimer F."/>
            <person name="Land M."/>
            <person name="Hauser L."/>
            <person name="Kyrpides N."/>
            <person name="Mikhailova N."/>
            <person name="Biddle J.F."/>
            <person name="Zhang Z."/>
            <person name="Fitz-Gibbon S.T."/>
            <person name="Lowe T.M."/>
            <person name="Saltikov C."/>
            <person name="House C.H."/>
            <person name="Richardson P."/>
        </authorList>
    </citation>
    <scope>NUCLEOTIDE SEQUENCE [LARGE SCALE GENOMIC DNA]</scope>
    <source>
        <strain evidence="1">V24Sta</strain>
    </source>
</reference>
<dbReference type="eggNOG" id="arCOG07694">
    <property type="taxonomic scope" value="Archaea"/>
</dbReference>
<keyword evidence="2" id="KW-1185">Reference proteome</keyword>
<evidence type="ECO:0000313" key="1">
    <source>
        <dbReference type="EMBL" id="ACB39604.1"/>
    </source>
</evidence>
<dbReference type="STRING" id="444157.Tneu_0665"/>
<proteinExistence type="predicted"/>
<gene>
    <name evidence="1" type="ordered locus">Tneu_0665</name>
</gene>
<protein>
    <submittedName>
        <fullName evidence="1">Uncharacterized protein</fullName>
    </submittedName>
</protein>
<sequence length="230" mass="26122">MELLLAELKTKIEYQIAWLLYTIGVRSHKRLPALKELYAKAMAAKWCSKKDRKFCEAAFMRLYSYDIAKYLRQGEAAFILSLALYDVERGDHRLTTVVNYVERGVMPTEIAVFTNKIDIDSLVPTLAGIIKALGETSPELLASTWHIMATRTRLLPPLEKVLDNAVILGVLAEMEKKGYVMRDGNRYVLTEEGKLVARDVELPQDVARLKQLKYVTPAFFAILNTPVENL</sequence>
<dbReference type="OrthoDB" id="28334at2157"/>
<dbReference type="HOGENOM" id="CLU_1232807_0_0_2"/>
<dbReference type="KEGG" id="tne:Tneu_0665"/>
<dbReference type="AlphaFoldDB" id="B1YCU1"/>
<dbReference type="GeneID" id="6165158"/>
<dbReference type="RefSeq" id="WP_012350024.1">
    <property type="nucleotide sequence ID" value="NC_010525.1"/>
</dbReference>
<evidence type="ECO:0000313" key="2">
    <source>
        <dbReference type="Proteomes" id="UP000001694"/>
    </source>
</evidence>
<dbReference type="Proteomes" id="UP000001694">
    <property type="component" value="Chromosome"/>
</dbReference>
<name>B1YCU1_PYRNV</name>